<feature type="transmembrane region" description="Helical" evidence="1">
    <location>
        <begin position="190"/>
        <end position="221"/>
    </location>
</feature>
<keyword evidence="1" id="KW-0472">Membrane</keyword>
<feature type="transmembrane region" description="Helical" evidence="1">
    <location>
        <begin position="38"/>
        <end position="58"/>
    </location>
</feature>
<dbReference type="OrthoDB" id="5186562at2"/>
<feature type="transmembrane region" description="Helical" evidence="1">
    <location>
        <begin position="123"/>
        <end position="145"/>
    </location>
</feature>
<accession>A0A1G7MPC6</accession>
<reference evidence="3" key="1">
    <citation type="submission" date="2016-10" db="EMBL/GenBank/DDBJ databases">
        <authorList>
            <person name="Varghese N."/>
            <person name="Submissions S."/>
        </authorList>
    </citation>
    <scope>NUCLEOTIDE SEQUENCE [LARGE SCALE GENOMIC DNA]</scope>
    <source>
        <strain evidence="3">DSM 44526</strain>
    </source>
</reference>
<evidence type="ECO:0000256" key="1">
    <source>
        <dbReference type="SAM" id="Phobius"/>
    </source>
</evidence>
<evidence type="ECO:0000313" key="3">
    <source>
        <dbReference type="Proteomes" id="UP000198863"/>
    </source>
</evidence>
<name>A0A1G7MPC6_9ACTN</name>
<protein>
    <submittedName>
        <fullName evidence="2">O-antigen ligase</fullName>
    </submittedName>
</protein>
<feature type="transmembrane region" description="Helical" evidence="1">
    <location>
        <begin position="165"/>
        <end position="183"/>
    </location>
</feature>
<sequence>MSAAPSLLARPRAAALLPVLLVVAGSVAWRRGDVFSGGVDPVVAAKALVSLVALALAFRLDHRSTAGRRVGTGSTWVLAVVLVASVLGALGHGTLVPSAVVAVRVAILAVTVRLLVRALGPAVMLAAVVWACGLVGGVAALSGLPTALAGGRLFGGIPPLNPNEIALLAGVVVLGAAWPTMLGRGTARQAVVAVGALAVLWLTGSRTSLAVLLLALAVAAVRLRRPQVGLVVGLGLAVTLGALVVGSTSAVSSFTDRTDASGNSTLDSRFVAWGAALDFASSAWQWAFGAGLSVKLIPVAGQWWNEQLLDSSWVSVFVQAGVVGGLVALCWVIASARGLARLPAPLWPVAAGLLVFVVLRSVLESGLFDATPALLVLLTVALAGERGTHDSPPPQLGRTLAPGALDRGPVHLRG</sequence>
<feature type="transmembrane region" description="Helical" evidence="1">
    <location>
        <begin position="70"/>
        <end position="90"/>
    </location>
</feature>
<feature type="transmembrane region" description="Helical" evidence="1">
    <location>
        <begin position="346"/>
        <end position="363"/>
    </location>
</feature>
<proteinExistence type="predicted"/>
<dbReference type="Proteomes" id="UP000198863">
    <property type="component" value="Unassembled WGS sequence"/>
</dbReference>
<dbReference type="RefSeq" id="WP_091058308.1">
    <property type="nucleotide sequence ID" value="NZ_FNCF01000001.1"/>
</dbReference>
<evidence type="ECO:0000313" key="2">
    <source>
        <dbReference type="EMBL" id="SDF63645.1"/>
    </source>
</evidence>
<dbReference type="GO" id="GO:0016874">
    <property type="term" value="F:ligase activity"/>
    <property type="evidence" value="ECO:0007669"/>
    <property type="project" value="UniProtKB-KW"/>
</dbReference>
<keyword evidence="1" id="KW-1133">Transmembrane helix</keyword>
<keyword evidence="2" id="KW-0436">Ligase</keyword>
<gene>
    <name evidence="2" type="ORF">SAMN05660324_0737</name>
</gene>
<dbReference type="AlphaFoldDB" id="A0A1G7MPC6"/>
<keyword evidence="3" id="KW-1185">Reference proteome</keyword>
<feature type="transmembrane region" description="Helical" evidence="1">
    <location>
        <begin position="312"/>
        <end position="334"/>
    </location>
</feature>
<feature type="transmembrane region" description="Helical" evidence="1">
    <location>
        <begin position="227"/>
        <end position="249"/>
    </location>
</feature>
<feature type="transmembrane region" description="Helical" evidence="1">
    <location>
        <begin position="270"/>
        <end position="292"/>
    </location>
</feature>
<dbReference type="EMBL" id="FNCF01000001">
    <property type="protein sequence ID" value="SDF63645.1"/>
    <property type="molecule type" value="Genomic_DNA"/>
</dbReference>
<keyword evidence="1" id="KW-0812">Transmembrane</keyword>
<organism evidence="2 3">
    <name type="scientific">Klenkia brasiliensis</name>
    <dbReference type="NCBI Taxonomy" id="333142"/>
    <lineage>
        <taxon>Bacteria</taxon>
        <taxon>Bacillati</taxon>
        <taxon>Actinomycetota</taxon>
        <taxon>Actinomycetes</taxon>
        <taxon>Geodermatophilales</taxon>
        <taxon>Geodermatophilaceae</taxon>
        <taxon>Klenkia</taxon>
    </lineage>
</organism>